<evidence type="ECO:0000313" key="5">
    <source>
        <dbReference type="Proteomes" id="UP000253501"/>
    </source>
</evidence>
<dbReference type="InterPro" id="IPR036249">
    <property type="entry name" value="Thioredoxin-like_sf"/>
</dbReference>
<proteinExistence type="inferred from homology"/>
<dbReference type="GO" id="GO:0016740">
    <property type="term" value="F:transferase activity"/>
    <property type="evidence" value="ECO:0007669"/>
    <property type="project" value="UniProtKB-KW"/>
</dbReference>
<dbReference type="PANTHER" id="PTHR44051">
    <property type="entry name" value="GLUTATHIONE S-TRANSFERASE-RELATED"/>
    <property type="match status" value="1"/>
</dbReference>
<dbReference type="InterPro" id="IPR004046">
    <property type="entry name" value="GST_C"/>
</dbReference>
<dbReference type="SUPFAM" id="SSF47616">
    <property type="entry name" value="GST C-terminal domain-like"/>
    <property type="match status" value="1"/>
</dbReference>
<dbReference type="Gene3D" id="1.20.1050.10">
    <property type="match status" value="1"/>
</dbReference>
<evidence type="ECO:0000313" key="4">
    <source>
        <dbReference type="EMBL" id="RCJ09390.1"/>
    </source>
</evidence>
<dbReference type="InterPro" id="IPR004045">
    <property type="entry name" value="Glutathione_S-Trfase_N"/>
</dbReference>
<dbReference type="PANTHER" id="PTHR44051:SF2">
    <property type="entry name" value="HYPOTHETICAL GLUTATHIONE S-TRANSFERASE LIKE PROTEIN"/>
    <property type="match status" value="1"/>
</dbReference>
<dbReference type="PROSITE" id="PS50404">
    <property type="entry name" value="GST_NTER"/>
    <property type="match status" value="1"/>
</dbReference>
<dbReference type="InterPro" id="IPR040079">
    <property type="entry name" value="Glutathione_S-Trfase"/>
</dbReference>
<feature type="domain" description="GST N-terminal" evidence="2">
    <location>
        <begin position="2"/>
        <end position="87"/>
    </location>
</feature>
<sequence length="204" mass="22393">MQGSIELYGALTGNCIRAAIALDEAGIPYTVKRVNLAAGEQQSEQHRILNAFGKVPVLVEYRNGGTFVLTQSNAIMLFAAERSRNKLTPADPVARARVYERFFYFVTDVIAVSHGAFRLEQLGASAQASHINELAKASLIEAERFLESTAFMAGDMFSLADIAAFTIARAFSRNIQWADHPALMRWFQAVALRPGVAHGLKAFE</sequence>
<name>A0A367PNB5_CUPNE</name>
<dbReference type="RefSeq" id="WP_114131159.1">
    <property type="nucleotide sequence ID" value="NZ_CP068436.1"/>
</dbReference>
<dbReference type="SUPFAM" id="SSF52833">
    <property type="entry name" value="Thioredoxin-like"/>
    <property type="match status" value="1"/>
</dbReference>
<dbReference type="InterPro" id="IPR036282">
    <property type="entry name" value="Glutathione-S-Trfase_C_sf"/>
</dbReference>
<dbReference type="Pfam" id="PF02798">
    <property type="entry name" value="GST_N"/>
    <property type="match status" value="1"/>
</dbReference>
<organism evidence="4 5">
    <name type="scientific">Cupriavidus necator</name>
    <name type="common">Alcaligenes eutrophus</name>
    <name type="synonym">Ralstonia eutropha</name>
    <dbReference type="NCBI Taxonomy" id="106590"/>
    <lineage>
        <taxon>Bacteria</taxon>
        <taxon>Pseudomonadati</taxon>
        <taxon>Pseudomonadota</taxon>
        <taxon>Betaproteobacteria</taxon>
        <taxon>Burkholderiales</taxon>
        <taxon>Burkholderiaceae</taxon>
        <taxon>Cupriavidus</taxon>
    </lineage>
</organism>
<dbReference type="Gene3D" id="3.40.30.10">
    <property type="entry name" value="Glutaredoxin"/>
    <property type="match status" value="1"/>
</dbReference>
<reference evidence="4 5" key="1">
    <citation type="submission" date="2018-04" db="EMBL/GenBank/DDBJ databases">
        <title>Cupriavidus necator CR12 genome sequencing and assembly.</title>
        <authorList>
            <person name="Ben Fekih I."/>
            <person name="Mazhar H.S."/>
            <person name="Bello S.K."/>
            <person name="Rensing C."/>
        </authorList>
    </citation>
    <scope>NUCLEOTIDE SEQUENCE [LARGE SCALE GENOMIC DNA]</scope>
    <source>
        <strain evidence="4 5">CR12</strain>
    </source>
</reference>
<feature type="domain" description="GST C-terminal" evidence="3">
    <location>
        <begin position="91"/>
        <end position="204"/>
    </location>
</feature>
<protein>
    <submittedName>
        <fullName evidence="4">Glutathione S-transferase family protein</fullName>
    </submittedName>
</protein>
<evidence type="ECO:0000259" key="3">
    <source>
        <dbReference type="PROSITE" id="PS50405"/>
    </source>
</evidence>
<dbReference type="Proteomes" id="UP000253501">
    <property type="component" value="Unassembled WGS sequence"/>
</dbReference>
<comment type="similarity">
    <text evidence="1">Belongs to the GST superfamily.</text>
</comment>
<dbReference type="SFLD" id="SFLDG00358">
    <property type="entry name" value="Main_(cytGST)"/>
    <property type="match status" value="1"/>
</dbReference>
<dbReference type="SFLD" id="SFLDS00019">
    <property type="entry name" value="Glutathione_Transferase_(cytos"/>
    <property type="match status" value="1"/>
</dbReference>
<dbReference type="EMBL" id="QDHA01000013">
    <property type="protein sequence ID" value="RCJ09390.1"/>
    <property type="molecule type" value="Genomic_DNA"/>
</dbReference>
<evidence type="ECO:0000256" key="1">
    <source>
        <dbReference type="RuleBase" id="RU003494"/>
    </source>
</evidence>
<evidence type="ECO:0000259" key="2">
    <source>
        <dbReference type="PROSITE" id="PS50404"/>
    </source>
</evidence>
<dbReference type="AlphaFoldDB" id="A0A367PNB5"/>
<dbReference type="PROSITE" id="PS50405">
    <property type="entry name" value="GST_CTER"/>
    <property type="match status" value="1"/>
</dbReference>
<comment type="caution">
    <text evidence="4">The sequence shown here is derived from an EMBL/GenBank/DDBJ whole genome shotgun (WGS) entry which is preliminary data.</text>
</comment>
<gene>
    <name evidence="4" type="ORF">DDK22_05970</name>
</gene>
<dbReference type="InterPro" id="IPR010987">
    <property type="entry name" value="Glutathione-S-Trfase_C-like"/>
</dbReference>
<accession>A0A367PNB5</accession>
<dbReference type="Pfam" id="PF00043">
    <property type="entry name" value="GST_C"/>
    <property type="match status" value="1"/>
</dbReference>
<keyword evidence="4" id="KW-0808">Transferase</keyword>